<dbReference type="AlphaFoldDB" id="A0A146KJ18"/>
<keyword evidence="1" id="KW-0175">Coiled coil</keyword>
<sequence length="389" mass="45460">QQLLQMFERITLVSRPQQYYHEQLIKPTQFNPLKVNKQLRTIIQNAIQTQKLIQMQNQIQAVIEEHVNQQIAELYIFKAKIEIALFKPQNALETLELAHKNRAEPMEMVRDCYNQIIALVSDQRKPIILRKPKHDIYSKAYQEDPDLIDEIGQLLAYTKGGSSVFAQKQKAPVKINTKTDNTNNSTVQQTTKQTAQTAKQTVQTTQAQKTVQKPILKNNPMALKAARNQQQIEDQRHFESEFDKKQETQVQTSLQNKPSAKLLEYMRQKNLMKSSQSQPQVQKDKEEEEPKAEIDDILHQAQQMVDKVKYEHNLQIEAQLKELIESDIQIQEKEEQKVQNYENYEDLAQNEDFDDEEQFQQEMQKSIGVMKSQGLCVDYENVFEVDQSQ</sequence>
<dbReference type="EMBL" id="GDID01001347">
    <property type="protein sequence ID" value="JAP95259.1"/>
    <property type="molecule type" value="Transcribed_RNA"/>
</dbReference>
<gene>
    <name evidence="3" type="ORF">TPC1_11815</name>
</gene>
<feature type="compositionally biased region" description="Polar residues" evidence="2">
    <location>
        <begin position="248"/>
        <end position="258"/>
    </location>
</feature>
<evidence type="ECO:0000256" key="1">
    <source>
        <dbReference type="SAM" id="Coils"/>
    </source>
</evidence>
<proteinExistence type="predicted"/>
<name>A0A146KJ18_9EUKA</name>
<feature type="non-terminal residue" evidence="3">
    <location>
        <position position="1"/>
    </location>
</feature>
<protein>
    <submittedName>
        <fullName evidence="3">Uncharacterized protein</fullName>
    </submittedName>
</protein>
<reference evidence="3" key="1">
    <citation type="submission" date="2015-07" db="EMBL/GenBank/DDBJ databases">
        <title>Adaptation to a free-living lifestyle via gene acquisitions in the diplomonad Trepomonas sp. PC1.</title>
        <authorList>
            <person name="Xu F."/>
            <person name="Jerlstrom-Hultqvist J."/>
            <person name="Kolisko M."/>
            <person name="Simpson A.G.B."/>
            <person name="Roger A.J."/>
            <person name="Svard S.G."/>
            <person name="Andersson J.O."/>
        </authorList>
    </citation>
    <scope>NUCLEOTIDE SEQUENCE</scope>
    <source>
        <strain evidence="3">PC1</strain>
    </source>
</reference>
<feature type="coiled-coil region" evidence="1">
    <location>
        <begin position="316"/>
        <end position="351"/>
    </location>
</feature>
<organism evidence="3">
    <name type="scientific">Trepomonas sp. PC1</name>
    <dbReference type="NCBI Taxonomy" id="1076344"/>
    <lineage>
        <taxon>Eukaryota</taxon>
        <taxon>Metamonada</taxon>
        <taxon>Diplomonadida</taxon>
        <taxon>Hexamitidae</taxon>
        <taxon>Hexamitinae</taxon>
        <taxon>Trepomonas</taxon>
    </lineage>
</organism>
<feature type="compositionally biased region" description="Polar residues" evidence="2">
    <location>
        <begin position="271"/>
        <end position="281"/>
    </location>
</feature>
<feature type="region of interest" description="Disordered" evidence="2">
    <location>
        <begin position="271"/>
        <end position="291"/>
    </location>
</feature>
<feature type="region of interest" description="Disordered" evidence="2">
    <location>
        <begin position="241"/>
        <end position="260"/>
    </location>
</feature>
<evidence type="ECO:0000256" key="2">
    <source>
        <dbReference type="SAM" id="MobiDB-lite"/>
    </source>
</evidence>
<feature type="non-terminal residue" evidence="3">
    <location>
        <position position="389"/>
    </location>
</feature>
<evidence type="ECO:0000313" key="3">
    <source>
        <dbReference type="EMBL" id="JAP95259.1"/>
    </source>
</evidence>
<accession>A0A146KJ18</accession>